<dbReference type="AlphaFoldDB" id="A0A150WSR8"/>
<keyword evidence="4" id="KW-1133">Transmembrane helix</keyword>
<gene>
    <name evidence="9" type="ORF">AZI86_08350</name>
</gene>
<dbReference type="OrthoDB" id="5290296at2"/>
<keyword evidence="10" id="KW-1185">Reference proteome</keyword>
<name>A0A150WSR8_BDEBC</name>
<evidence type="ECO:0000256" key="5">
    <source>
        <dbReference type="ARBA" id="ARBA00023098"/>
    </source>
</evidence>
<reference evidence="9 10" key="1">
    <citation type="submission" date="2016-03" db="EMBL/GenBank/DDBJ databases">
        <authorList>
            <person name="Ploux O."/>
        </authorList>
    </citation>
    <scope>NUCLEOTIDE SEQUENCE [LARGE SCALE GENOMIC DNA]</scope>
    <source>
        <strain evidence="9 10">R0</strain>
    </source>
</reference>
<dbReference type="SUPFAM" id="SSF69593">
    <property type="entry name" value="Glycerol-3-phosphate (1)-acyltransferase"/>
    <property type="match status" value="1"/>
</dbReference>
<evidence type="ECO:0000256" key="4">
    <source>
        <dbReference type="ARBA" id="ARBA00022989"/>
    </source>
</evidence>
<dbReference type="Proteomes" id="UP000075320">
    <property type="component" value="Unassembled WGS sequence"/>
</dbReference>
<proteinExistence type="predicted"/>
<keyword evidence="7 9" id="KW-0012">Acyltransferase</keyword>
<comment type="subcellular location">
    <subcellularLocation>
        <location evidence="1">Membrane</location>
    </subcellularLocation>
</comment>
<evidence type="ECO:0000256" key="2">
    <source>
        <dbReference type="ARBA" id="ARBA00022679"/>
    </source>
</evidence>
<dbReference type="SMART" id="SM00563">
    <property type="entry name" value="PlsC"/>
    <property type="match status" value="1"/>
</dbReference>
<evidence type="ECO:0000313" key="10">
    <source>
        <dbReference type="Proteomes" id="UP000075320"/>
    </source>
</evidence>
<dbReference type="Pfam" id="PF01553">
    <property type="entry name" value="Acyltransferase"/>
    <property type="match status" value="1"/>
</dbReference>
<evidence type="ECO:0000313" key="9">
    <source>
        <dbReference type="EMBL" id="KYG67523.1"/>
    </source>
</evidence>
<accession>A0A150WSR8</accession>
<protein>
    <submittedName>
        <fullName evidence="9">Acyltransferase</fullName>
    </submittedName>
</protein>
<dbReference type="CDD" id="cd07989">
    <property type="entry name" value="LPLAT_AGPAT-like"/>
    <property type="match status" value="1"/>
</dbReference>
<keyword evidence="5" id="KW-0443">Lipid metabolism</keyword>
<evidence type="ECO:0000256" key="7">
    <source>
        <dbReference type="ARBA" id="ARBA00023315"/>
    </source>
</evidence>
<evidence type="ECO:0000259" key="8">
    <source>
        <dbReference type="SMART" id="SM00563"/>
    </source>
</evidence>
<dbReference type="PANTHER" id="PTHR23063:SF52">
    <property type="entry name" value="LYSOPHOSPHATIDYLCHOLINE ACYLTRANSFERASE"/>
    <property type="match status" value="1"/>
</dbReference>
<dbReference type="PANTHER" id="PTHR23063">
    <property type="entry name" value="PHOSPHOLIPID ACYLTRANSFERASE"/>
    <property type="match status" value="1"/>
</dbReference>
<dbReference type="InterPro" id="IPR002123">
    <property type="entry name" value="Plipid/glycerol_acylTrfase"/>
</dbReference>
<evidence type="ECO:0000256" key="1">
    <source>
        <dbReference type="ARBA" id="ARBA00004370"/>
    </source>
</evidence>
<dbReference type="GO" id="GO:0006629">
    <property type="term" value="P:lipid metabolic process"/>
    <property type="evidence" value="ECO:0007669"/>
    <property type="project" value="UniProtKB-KW"/>
</dbReference>
<organism evidence="9 10">
    <name type="scientific">Bdellovibrio bacteriovorus</name>
    <dbReference type="NCBI Taxonomy" id="959"/>
    <lineage>
        <taxon>Bacteria</taxon>
        <taxon>Pseudomonadati</taxon>
        <taxon>Bdellovibrionota</taxon>
        <taxon>Bdellovibrionia</taxon>
        <taxon>Bdellovibrionales</taxon>
        <taxon>Pseudobdellovibrionaceae</taxon>
        <taxon>Bdellovibrio</taxon>
    </lineage>
</organism>
<comment type="caution">
    <text evidence="9">The sequence shown here is derived from an EMBL/GenBank/DDBJ whole genome shotgun (WGS) entry which is preliminary data.</text>
</comment>
<evidence type="ECO:0000256" key="3">
    <source>
        <dbReference type="ARBA" id="ARBA00022692"/>
    </source>
</evidence>
<sequence length="254" mass="28784">MICAFSFHLITRDPDKRLKRFSSTACYFCGWLVTILNAEVKVTNPPTESEKYLLVSNHMGFLDILLLASTRSMVFVTSNEMRETPFLGLLCEMGGCIFVERRSRTKILDEMKGIVEVLKKGFRVVLYPEATSTNGEKVWPFKRTLMMAAAHAEVPIQPVVINYRKINGDDFNLKWRDHVCWYGDTPFAVAMWKTLTLRSVKAEIEFLEQIHSKPEDDRGLVADKAHALIAAKFIPVKGAKEAASASIEFETDPT</sequence>
<keyword evidence="2 9" id="KW-0808">Transferase</keyword>
<keyword evidence="3" id="KW-0812">Transmembrane</keyword>
<feature type="domain" description="Phospholipid/glycerol acyltransferase" evidence="8">
    <location>
        <begin position="52"/>
        <end position="164"/>
    </location>
</feature>
<keyword evidence="6" id="KW-0472">Membrane</keyword>
<dbReference type="GO" id="GO:0016020">
    <property type="term" value="C:membrane"/>
    <property type="evidence" value="ECO:0007669"/>
    <property type="project" value="UniProtKB-SubCell"/>
</dbReference>
<dbReference type="GO" id="GO:0016746">
    <property type="term" value="F:acyltransferase activity"/>
    <property type="evidence" value="ECO:0007669"/>
    <property type="project" value="UniProtKB-KW"/>
</dbReference>
<dbReference type="EMBL" id="LUKE01000001">
    <property type="protein sequence ID" value="KYG67523.1"/>
    <property type="molecule type" value="Genomic_DNA"/>
</dbReference>
<evidence type="ECO:0000256" key="6">
    <source>
        <dbReference type="ARBA" id="ARBA00023136"/>
    </source>
</evidence>